<feature type="region of interest" description="Disordered" evidence="2">
    <location>
        <begin position="1"/>
        <end position="50"/>
    </location>
</feature>
<accession>A0A0G4EJN1</accession>
<proteinExistence type="predicted"/>
<dbReference type="EMBL" id="CDMY01000251">
    <property type="protein sequence ID" value="CEL96967.1"/>
    <property type="molecule type" value="Genomic_DNA"/>
</dbReference>
<dbReference type="PhylomeDB" id="A0A0G4EJN1"/>
<dbReference type="InterPro" id="IPR007529">
    <property type="entry name" value="Znf_HIT"/>
</dbReference>
<dbReference type="GO" id="GO:0008270">
    <property type="term" value="F:zinc ion binding"/>
    <property type="evidence" value="ECO:0007669"/>
    <property type="project" value="UniProtKB-UniRule"/>
</dbReference>
<dbReference type="Gene3D" id="3.30.60.190">
    <property type="match status" value="1"/>
</dbReference>
<gene>
    <name evidence="4" type="ORF">Vbra_12116</name>
</gene>
<dbReference type="Proteomes" id="UP000041254">
    <property type="component" value="Unassembled WGS sequence"/>
</dbReference>
<dbReference type="PROSITE" id="PS51083">
    <property type="entry name" value="ZF_HIT"/>
    <property type="match status" value="1"/>
</dbReference>
<dbReference type="OrthoDB" id="442267at2759"/>
<organism evidence="4 5">
    <name type="scientific">Vitrella brassicaformis (strain CCMP3155)</name>
    <dbReference type="NCBI Taxonomy" id="1169540"/>
    <lineage>
        <taxon>Eukaryota</taxon>
        <taxon>Sar</taxon>
        <taxon>Alveolata</taxon>
        <taxon>Colpodellida</taxon>
        <taxon>Vitrellaceae</taxon>
        <taxon>Vitrella</taxon>
    </lineage>
</organism>
<feature type="domain" description="HIT-type" evidence="3">
    <location>
        <begin position="58"/>
        <end position="91"/>
    </location>
</feature>
<keyword evidence="1" id="KW-0863">Zinc-finger</keyword>
<evidence type="ECO:0000313" key="5">
    <source>
        <dbReference type="Proteomes" id="UP000041254"/>
    </source>
</evidence>
<name>A0A0G4EJN1_VITBC</name>
<evidence type="ECO:0000313" key="4">
    <source>
        <dbReference type="EMBL" id="CEL96967.1"/>
    </source>
</evidence>
<feature type="compositionally biased region" description="Basic residues" evidence="2">
    <location>
        <begin position="19"/>
        <end position="35"/>
    </location>
</feature>
<feature type="compositionally biased region" description="Basic and acidic residues" evidence="2">
    <location>
        <begin position="1"/>
        <end position="15"/>
    </location>
</feature>
<dbReference type="OMA" id="KYKFVCC"/>
<evidence type="ECO:0000256" key="2">
    <source>
        <dbReference type="SAM" id="MobiDB-lite"/>
    </source>
</evidence>
<reference evidence="4 5" key="1">
    <citation type="submission" date="2014-11" db="EMBL/GenBank/DDBJ databases">
        <authorList>
            <person name="Zhu J."/>
            <person name="Qi W."/>
            <person name="Song R."/>
        </authorList>
    </citation>
    <scope>NUCLEOTIDE SEQUENCE [LARGE SCALE GENOMIC DNA]</scope>
</reference>
<dbReference type="AlphaFoldDB" id="A0A0G4EJN1"/>
<dbReference type="SUPFAM" id="SSF144232">
    <property type="entry name" value="HIT/MYND zinc finger-like"/>
    <property type="match status" value="1"/>
</dbReference>
<keyword evidence="1" id="KW-0479">Metal-binding</keyword>
<evidence type="ECO:0000259" key="3">
    <source>
        <dbReference type="PROSITE" id="PS51083"/>
    </source>
</evidence>
<keyword evidence="1" id="KW-0862">Zinc</keyword>
<sequence>MPDELQAKTTHERHPQQPHQRRGSVRRGRGGRGRGGRGCGNPSSSRDSVSKHRLKDPCVVCESQEGKYRFPCCKRRFCSKECFQRHSADDCPIKKRRLDHEAELKAKEDKRLQDIAQQGGGQDGDDEDVLLTDAHRAALRASSSVRGYLDDTMMRNVLRKICTAPNKRAALSGFLRDPHFSAFVDEVMKVLDASSEPFFARQASSSSCTME</sequence>
<dbReference type="VEuPathDB" id="CryptoDB:Vbra_12116"/>
<keyword evidence="5" id="KW-1185">Reference proteome</keyword>
<evidence type="ECO:0000256" key="1">
    <source>
        <dbReference type="PROSITE-ProRule" id="PRU00453"/>
    </source>
</evidence>
<dbReference type="InParanoid" id="A0A0G4EJN1"/>
<protein>
    <recommendedName>
        <fullName evidence="3">HIT-type domain-containing protein</fullName>
    </recommendedName>
</protein>